<protein>
    <submittedName>
        <fullName evidence="3">Glycoside hydrolase family 15 protein</fullName>
    </submittedName>
</protein>
<dbReference type="Proteomes" id="UP001597419">
    <property type="component" value="Unassembled WGS sequence"/>
</dbReference>
<dbReference type="SUPFAM" id="SSF48208">
    <property type="entry name" value="Six-hairpin glycosidases"/>
    <property type="match status" value="1"/>
</dbReference>
<reference evidence="4" key="1">
    <citation type="journal article" date="2019" name="Int. J. Syst. Evol. Microbiol.">
        <title>The Global Catalogue of Microorganisms (GCM) 10K type strain sequencing project: providing services to taxonomists for standard genome sequencing and annotation.</title>
        <authorList>
            <consortium name="The Broad Institute Genomics Platform"/>
            <consortium name="The Broad Institute Genome Sequencing Center for Infectious Disease"/>
            <person name="Wu L."/>
            <person name="Ma J."/>
        </authorList>
    </citation>
    <scope>NUCLEOTIDE SEQUENCE [LARGE SCALE GENOMIC DNA]</scope>
    <source>
        <strain evidence="4">CGMCC 4.7643</strain>
    </source>
</reference>
<keyword evidence="3" id="KW-0378">Hydrolase</keyword>
<gene>
    <name evidence="3" type="ORF">ACFSYJ_01170</name>
</gene>
<evidence type="ECO:0000259" key="2">
    <source>
        <dbReference type="Pfam" id="PF19291"/>
    </source>
</evidence>
<dbReference type="InterPro" id="IPR045582">
    <property type="entry name" value="Trehalase-like_N"/>
</dbReference>
<organism evidence="3 4">
    <name type="scientific">Amycolatopsis samaneae</name>
    <dbReference type="NCBI Taxonomy" id="664691"/>
    <lineage>
        <taxon>Bacteria</taxon>
        <taxon>Bacillati</taxon>
        <taxon>Actinomycetota</taxon>
        <taxon>Actinomycetes</taxon>
        <taxon>Pseudonocardiales</taxon>
        <taxon>Pseudonocardiaceae</taxon>
        <taxon>Amycolatopsis</taxon>
    </lineage>
</organism>
<dbReference type="PANTHER" id="PTHR31616:SF0">
    <property type="entry name" value="GLUCAN 1,4-ALPHA-GLUCOSIDASE"/>
    <property type="match status" value="1"/>
</dbReference>
<evidence type="ECO:0000313" key="3">
    <source>
        <dbReference type="EMBL" id="MFD2457184.1"/>
    </source>
</evidence>
<dbReference type="InterPro" id="IPR008928">
    <property type="entry name" value="6-hairpin_glycosidase_sf"/>
</dbReference>
<dbReference type="Pfam" id="PF19291">
    <property type="entry name" value="TREH_N"/>
    <property type="match status" value="1"/>
</dbReference>
<accession>A0ABW5G7C2</accession>
<evidence type="ECO:0000313" key="4">
    <source>
        <dbReference type="Proteomes" id="UP001597419"/>
    </source>
</evidence>
<proteinExistence type="predicted"/>
<comment type="caution">
    <text evidence="3">The sequence shown here is derived from an EMBL/GenBank/DDBJ whole genome shotgun (WGS) entry which is preliminary data.</text>
</comment>
<dbReference type="InterPro" id="IPR011613">
    <property type="entry name" value="GH15-like"/>
</dbReference>
<evidence type="ECO:0000259" key="1">
    <source>
        <dbReference type="Pfam" id="PF00723"/>
    </source>
</evidence>
<feature type="domain" description="GH15-like" evidence="1">
    <location>
        <begin position="232"/>
        <end position="513"/>
    </location>
</feature>
<dbReference type="InterPro" id="IPR012341">
    <property type="entry name" value="6hp_glycosidase-like_sf"/>
</dbReference>
<dbReference type="GO" id="GO:0016787">
    <property type="term" value="F:hydrolase activity"/>
    <property type="evidence" value="ECO:0007669"/>
    <property type="project" value="UniProtKB-KW"/>
</dbReference>
<feature type="domain" description="Trehalase-like N-terminal" evidence="2">
    <location>
        <begin position="7"/>
        <end position="149"/>
    </location>
</feature>
<dbReference type="Pfam" id="PF00723">
    <property type="entry name" value="Glyco_hydro_15"/>
    <property type="match status" value="1"/>
</dbReference>
<name>A0ABW5G7C2_9PSEU</name>
<dbReference type="Gene3D" id="1.50.10.10">
    <property type="match status" value="1"/>
</dbReference>
<dbReference type="EMBL" id="JBHUKU010000001">
    <property type="protein sequence ID" value="MFD2457184.1"/>
    <property type="molecule type" value="Genomic_DNA"/>
</dbReference>
<keyword evidence="4" id="KW-1185">Reference proteome</keyword>
<dbReference type="RefSeq" id="WP_345402371.1">
    <property type="nucleotide sequence ID" value="NZ_BAABHG010000013.1"/>
</dbReference>
<sequence length="604" mass="66750">MDHFPLIADHGLIGDLQSAALVSTDGTVDWFCCPRFDSPSVFAALLDHDGGHCRIRPVRRPYTTRQLYFPDTAILITRFMTASGTAEVVDFMPPASRWRATPGRRLIRMVRCVRGRVAFSVDVVPRFDYGRRQHTTCVTEDGALFDSGKCALTLHAVREPGDPRLAHIHVLEGGVYGSVTLDAGQVRGVVLESGAEGQPRTIRVAEVEREFHDTVRFWRSWLARSSYRGRWREAVGRSAITLKLLTYAPTGAMVAAPTAGLPERIGGERNRDYRHTWIRDASFAVSSLLGLGFTEEAADFVRWLGERYQRQNGSAAGPLKAVYRVDGSPDLPEESLGHWTGYRGSSPVRIGDGAGERLRLDVYGELFDTVHQADLRGIGVGHQGWAALSDLLGWLAGNWNRPEEDGGGRADRTYGRLMSWVAFDRGIRLATAHGRPCPLETWRTHRDRIYEQIWEHGWSTVRQSFVQRYGSDVLDVSLLRMAEVGFLTPQDPRWLATLESIEADLVTDSLVHRHDPGASPAGEGAFSPGTFGYVRALARAGYPDKARFVFEKMLTFANHVGLYAGEIGLTGEQLGSFPRAGTHLALIDAARTLDHALDGAPAPP</sequence>
<dbReference type="PANTHER" id="PTHR31616">
    <property type="entry name" value="TREHALASE"/>
    <property type="match status" value="1"/>
</dbReference>